<dbReference type="GO" id="GO:0006351">
    <property type="term" value="P:DNA-templated transcription"/>
    <property type="evidence" value="ECO:0007669"/>
    <property type="project" value="InterPro"/>
</dbReference>
<dbReference type="InterPro" id="IPR037033">
    <property type="entry name" value="DNA-dir_RNAP_su2_hyb_sf"/>
</dbReference>
<comment type="caution">
    <text evidence="8">The sequence shown here is derived from an EMBL/GenBank/DDBJ whole genome shotgun (WGS) entry which is preliminary data.</text>
</comment>
<organism evidence="8 9">
    <name type="scientific">Trichonephila inaurata madagascariensis</name>
    <dbReference type="NCBI Taxonomy" id="2747483"/>
    <lineage>
        <taxon>Eukaryota</taxon>
        <taxon>Metazoa</taxon>
        <taxon>Ecdysozoa</taxon>
        <taxon>Arthropoda</taxon>
        <taxon>Chelicerata</taxon>
        <taxon>Arachnida</taxon>
        <taxon>Araneae</taxon>
        <taxon>Araneomorphae</taxon>
        <taxon>Entelegynae</taxon>
        <taxon>Araneoidea</taxon>
        <taxon>Nephilidae</taxon>
        <taxon>Trichonephila</taxon>
        <taxon>Trichonephila inaurata</taxon>
    </lineage>
</organism>
<dbReference type="GO" id="GO:0032549">
    <property type="term" value="F:ribonucleoside binding"/>
    <property type="evidence" value="ECO:0007669"/>
    <property type="project" value="InterPro"/>
</dbReference>
<proteinExistence type="inferred from homology"/>
<evidence type="ECO:0000313" key="8">
    <source>
        <dbReference type="EMBL" id="GFY68893.1"/>
    </source>
</evidence>
<keyword evidence="6" id="KW-0804">Transcription</keyword>
<feature type="domain" description="DNA-directed RNA polymerase subunit 2 hybrid-binding" evidence="7">
    <location>
        <begin position="601"/>
        <end position="745"/>
    </location>
</feature>
<dbReference type="OrthoDB" id="6410955at2759"/>
<dbReference type="EMBL" id="BMAV01017332">
    <property type="protein sequence ID" value="GFY68893.1"/>
    <property type="molecule type" value="Genomic_DNA"/>
</dbReference>
<dbReference type="InterPro" id="IPR015712">
    <property type="entry name" value="DNA-dir_RNA_pol_su2"/>
</dbReference>
<dbReference type="Gene3D" id="2.40.270.10">
    <property type="entry name" value="DNA-directed RNA polymerase, subunit 2, domain 6"/>
    <property type="match status" value="1"/>
</dbReference>
<keyword evidence="9" id="KW-1185">Reference proteome</keyword>
<dbReference type="GO" id="GO:0000428">
    <property type="term" value="C:DNA-directed RNA polymerase complex"/>
    <property type="evidence" value="ECO:0007669"/>
    <property type="project" value="UniProtKB-KW"/>
</dbReference>
<evidence type="ECO:0000256" key="3">
    <source>
        <dbReference type="ARBA" id="ARBA00022478"/>
    </source>
</evidence>
<dbReference type="SUPFAM" id="SSF64484">
    <property type="entry name" value="beta and beta-prime subunits of DNA dependent RNA-polymerase"/>
    <property type="match status" value="1"/>
</dbReference>
<reference evidence="8" key="1">
    <citation type="submission" date="2020-08" db="EMBL/GenBank/DDBJ databases">
        <title>Multicomponent nature underlies the extraordinary mechanical properties of spider dragline silk.</title>
        <authorList>
            <person name="Kono N."/>
            <person name="Nakamura H."/>
            <person name="Mori M."/>
            <person name="Yoshida Y."/>
            <person name="Ohtoshi R."/>
            <person name="Malay A.D."/>
            <person name="Moran D.A.P."/>
            <person name="Tomita M."/>
            <person name="Numata K."/>
            <person name="Arakawa K."/>
        </authorList>
    </citation>
    <scope>NUCLEOTIDE SEQUENCE</scope>
</reference>
<protein>
    <recommendedName>
        <fullName evidence="2">DNA-directed RNA polymerase</fullName>
        <ecNumber evidence="2">2.7.7.6</ecNumber>
    </recommendedName>
</protein>
<dbReference type="GO" id="GO:0003677">
    <property type="term" value="F:DNA binding"/>
    <property type="evidence" value="ECO:0007669"/>
    <property type="project" value="InterPro"/>
</dbReference>
<dbReference type="InterPro" id="IPR007120">
    <property type="entry name" value="DNA-dir_RNAP_su2_dom"/>
</dbReference>
<evidence type="ECO:0000256" key="6">
    <source>
        <dbReference type="ARBA" id="ARBA00023163"/>
    </source>
</evidence>
<dbReference type="PANTHER" id="PTHR20856">
    <property type="entry name" value="DNA-DIRECTED RNA POLYMERASE I SUBUNIT 2"/>
    <property type="match status" value="1"/>
</dbReference>
<evidence type="ECO:0000256" key="4">
    <source>
        <dbReference type="ARBA" id="ARBA00022679"/>
    </source>
</evidence>
<dbReference type="GO" id="GO:0003899">
    <property type="term" value="F:DNA-directed RNA polymerase activity"/>
    <property type="evidence" value="ECO:0007669"/>
    <property type="project" value="UniProtKB-EC"/>
</dbReference>
<keyword evidence="3" id="KW-0240">DNA-directed RNA polymerase</keyword>
<accession>A0A8X6YDX8</accession>
<dbReference type="Proteomes" id="UP000886998">
    <property type="component" value="Unassembled WGS sequence"/>
</dbReference>
<dbReference type="PROSITE" id="PS01166">
    <property type="entry name" value="RNA_POL_BETA"/>
    <property type="match status" value="1"/>
</dbReference>
<keyword evidence="5" id="KW-0548">Nucleotidyltransferase</keyword>
<sequence>MLGSKLDIAIRKEGQKEFQKTISIKSHAFETADIGFTFFVINGCLRQVPYFFTNDPTNVHIVRNNIVRCYTYDSDDRGRELSYYVTDNKLCVIRNDGTESLEDVSVFFDFCPYPIDQEVYMSFVYKNNTFDIDHLANKIVVSPGHLFVKLFIKYLYPPLKENDWVKVKSKLSMVVKSIETGCLLHVLSRKTVYFKESKSVGKMVSMPLENYRELGMNGEVYVEKNTGCYRDVNLQTYPLNPYISHLIIRQISSKVKNNAALAFHPSYIGFLCILGTFETKNVGRTNMMVRHTFVSSCDEMDPVAHKRPGQKLYKYLNLELANANNIHVFYIVINEACIPITQSCFHSIDLMDLKKTFTFIECYVSGKFIFIRYKVGLLFKKLDFIWVTPRDEAFWAFKLYKLKDKFQIVEKFGYNYITGYHVDLNPFFKHNAFPKNILAFNALKNAILATDPAYSLYFMDTISSYMKPTKQHHVVLPPVDDDFSTYFALKIPKVTVAYMSFMGNNQEDCIVMNDSLKVFNCYRFYTIRVKFSVSDRLVFYPVSGDNETDCLGTVVYHGEETIQVEPLSVHVKIMSVKNNIFNLHFSKYPFKILQYNLTKDRLSICVDQFHETNTGDKLCSLHGQKGVVRKMDKMPIFDEQTIPDLIINPYSLFRMTMGQIKEGIELGNGKDAKIVRNSDGKIIPGGKAFYAGTLYFAVSYFSNEHFYAPTEYVRDKINDQPVKGRSRAGGMRLGNMELLNGLRGNGIASCFEEKFFEHGDRTMVNNVMIPKSTFLVKEDARFFKSNLDFTTTPCVKEL</sequence>
<dbReference type="Gene3D" id="3.90.1800.10">
    <property type="entry name" value="RNA polymerase alpha subunit dimerisation domain"/>
    <property type="match status" value="1"/>
</dbReference>
<comment type="similarity">
    <text evidence="1">Belongs to the RNA polymerase beta chain family.</text>
</comment>
<dbReference type="InterPro" id="IPR007121">
    <property type="entry name" value="RNA_pol_bsu_CS"/>
</dbReference>
<gene>
    <name evidence="8" type="primary">AVEN_112037_1</name>
    <name evidence="8" type="ORF">TNIN_469001</name>
</gene>
<evidence type="ECO:0000256" key="1">
    <source>
        <dbReference type="ARBA" id="ARBA00006835"/>
    </source>
</evidence>
<dbReference type="EC" id="2.7.7.6" evidence="2"/>
<dbReference type="Pfam" id="PF00562">
    <property type="entry name" value="RNA_pol_Rpb2_6"/>
    <property type="match status" value="1"/>
</dbReference>
<keyword evidence="4" id="KW-0808">Transferase</keyword>
<evidence type="ECO:0000256" key="2">
    <source>
        <dbReference type="ARBA" id="ARBA00012418"/>
    </source>
</evidence>
<evidence type="ECO:0000313" key="9">
    <source>
        <dbReference type="Proteomes" id="UP000886998"/>
    </source>
</evidence>
<evidence type="ECO:0000259" key="7">
    <source>
        <dbReference type="Pfam" id="PF00562"/>
    </source>
</evidence>
<dbReference type="AlphaFoldDB" id="A0A8X6YDX8"/>
<name>A0A8X6YDX8_9ARAC</name>
<evidence type="ECO:0000256" key="5">
    <source>
        <dbReference type="ARBA" id="ARBA00022695"/>
    </source>
</evidence>